<protein>
    <recommendedName>
        <fullName evidence="5">Fibronectin type-III domain-containing protein</fullName>
    </recommendedName>
</protein>
<dbReference type="Proteomes" id="UP001162164">
    <property type="component" value="Unassembled WGS sequence"/>
</dbReference>
<dbReference type="Gene3D" id="2.60.40.10">
    <property type="entry name" value="Immunoglobulins"/>
    <property type="match status" value="2"/>
</dbReference>
<comment type="caution">
    <text evidence="6">The sequence shown here is derived from an EMBL/GenBank/DDBJ whole genome shotgun (WGS) entry which is preliminary data.</text>
</comment>
<feature type="transmembrane region" description="Helical" evidence="3">
    <location>
        <begin position="938"/>
        <end position="958"/>
    </location>
</feature>
<sequence length="999" mass="115308">MLCLVVLLVLLGLWDVDATINLTYILKKDGDRIQPSCIAEESERYAAVGWVYPIATDQEEIPNITTKFIPTILNDYNCKFSTNDLCTTKWRIKNWHVEESTDFLADLRWEDLPTVFISNTTKEVKERIEIPKVFKTGISVRAGETIEILVCNGWDPYNYPCYYFNINKTDIYLKKYATLPNDTTDTFKSYLTNYKAYTSILSLDEWRNFVVSFDENNTLELFDVNLNRTVIEYTDEIPLSPAYLLIRSSNASLWKIHKNDVFYTNSAQISRLGPELTINNKDLCVSLLVTTCPTCEIIFFYLVGVNRRVLKRLGPLENGEWVETKLKVENIPFDKLYIFVETRPIDGTLNGTEGFWAIDNVRVCNENEVKVSFLKFNYSLSDNDVSEETISCQLIKKPSWRPKLLSYNKITDFPQVNVTENTTSIKLSWQQEDPNNQISYFTTYKANDLCSAEPHNLKRVKSGGFVTTKLNELLLDNLVPFTVYNVTISTVLHEEESRLYINTLETVEPSFEELPHKIKVIPTESTVFVSWDEVNCTSKYGRLIYTISVINKRLNFVKKLEYQTENHYEIDKLEPFTQYTLNITTARSAVNINHGIHSSSVLLNFSTLAGVAAAVENLELYSIDQNSASLRYDLPRHPNGVPEEVRVTRCNALSFKKCKSSISRITRCPLWPRKFCVFVNNILEFQNFNFNVALKNLRTERFGKEVSVQGYTVDRIPGAPTNVTYKVVDCVDSTEYCNLNVTWSHPYNENGTITSFELILNSTDKYKNSEEDKYIQEVYQVVNKSYLPIYTHQIKVIPYSALYVLHLYSANRQYISESATLLVKTDNIGDHIDQSPKLLGNSDSTLIFEIPFLDRRLESYTLTVVVQDFDKNRTVDADVLENKKVASYLCHNFGHTWISQTVKIQRFEHDVVYYEKLETPDAPPSVKEASSSGRYNHLYILLLLLLLLPAGFLVYRYLRKRRVIKNSSENPENIYESMPFDDCDTNCVTNENYDKLLHK</sequence>
<keyword evidence="2" id="KW-1015">Disulfide bond</keyword>
<keyword evidence="3" id="KW-0812">Transmembrane</keyword>
<evidence type="ECO:0000313" key="7">
    <source>
        <dbReference type="Proteomes" id="UP001162164"/>
    </source>
</evidence>
<dbReference type="PANTHER" id="PTHR24051">
    <property type="entry name" value="SUSHI DOMAIN-CONTAINING PROTEIN 1"/>
    <property type="match status" value="1"/>
</dbReference>
<dbReference type="InterPro" id="IPR013783">
    <property type="entry name" value="Ig-like_fold"/>
</dbReference>
<dbReference type="SUPFAM" id="SSF49265">
    <property type="entry name" value="Fibronectin type III"/>
    <property type="match status" value="2"/>
</dbReference>
<dbReference type="SMART" id="SM00060">
    <property type="entry name" value="FN3"/>
    <property type="match status" value="3"/>
</dbReference>
<dbReference type="InterPro" id="IPR051622">
    <property type="entry name" value="R-tyr_protein_phosphatases"/>
</dbReference>
<feature type="domain" description="Fibronectin type-III" evidence="5">
    <location>
        <begin position="410"/>
        <end position="510"/>
    </location>
</feature>
<accession>A0ABQ9J5K7</accession>
<feature type="signal peptide" evidence="4">
    <location>
        <begin position="1"/>
        <end position="18"/>
    </location>
</feature>
<evidence type="ECO:0000256" key="4">
    <source>
        <dbReference type="SAM" id="SignalP"/>
    </source>
</evidence>
<evidence type="ECO:0000313" key="6">
    <source>
        <dbReference type="EMBL" id="KAJ8973052.1"/>
    </source>
</evidence>
<dbReference type="PROSITE" id="PS50853">
    <property type="entry name" value="FN3"/>
    <property type="match status" value="1"/>
</dbReference>
<dbReference type="CDD" id="cd00063">
    <property type="entry name" value="FN3"/>
    <property type="match status" value="1"/>
</dbReference>
<evidence type="ECO:0000256" key="2">
    <source>
        <dbReference type="ARBA" id="ARBA00023157"/>
    </source>
</evidence>
<dbReference type="InterPro" id="IPR036116">
    <property type="entry name" value="FN3_sf"/>
</dbReference>
<keyword evidence="1" id="KW-0677">Repeat</keyword>
<keyword evidence="4" id="KW-0732">Signal</keyword>
<proteinExistence type="predicted"/>
<evidence type="ECO:0000256" key="1">
    <source>
        <dbReference type="ARBA" id="ARBA00022737"/>
    </source>
</evidence>
<gene>
    <name evidence="6" type="ORF">NQ317_011332</name>
</gene>
<dbReference type="EMBL" id="JAPWTJ010001248">
    <property type="protein sequence ID" value="KAJ8973052.1"/>
    <property type="molecule type" value="Genomic_DNA"/>
</dbReference>
<keyword evidence="7" id="KW-1185">Reference proteome</keyword>
<feature type="chain" id="PRO_5046575461" description="Fibronectin type-III domain-containing protein" evidence="4">
    <location>
        <begin position="19"/>
        <end position="999"/>
    </location>
</feature>
<dbReference type="InterPro" id="IPR003961">
    <property type="entry name" value="FN3_dom"/>
</dbReference>
<dbReference type="PANTHER" id="PTHR24051:SF9">
    <property type="entry name" value="FIBRONECTIN TYPE-III DOMAIN-CONTAINING PROTEIN"/>
    <property type="match status" value="1"/>
</dbReference>
<name>A0ABQ9J5K7_9CUCU</name>
<organism evidence="6 7">
    <name type="scientific">Molorchus minor</name>
    <dbReference type="NCBI Taxonomy" id="1323400"/>
    <lineage>
        <taxon>Eukaryota</taxon>
        <taxon>Metazoa</taxon>
        <taxon>Ecdysozoa</taxon>
        <taxon>Arthropoda</taxon>
        <taxon>Hexapoda</taxon>
        <taxon>Insecta</taxon>
        <taxon>Pterygota</taxon>
        <taxon>Neoptera</taxon>
        <taxon>Endopterygota</taxon>
        <taxon>Coleoptera</taxon>
        <taxon>Polyphaga</taxon>
        <taxon>Cucujiformia</taxon>
        <taxon>Chrysomeloidea</taxon>
        <taxon>Cerambycidae</taxon>
        <taxon>Lamiinae</taxon>
        <taxon>Monochamini</taxon>
        <taxon>Molorchus</taxon>
    </lineage>
</organism>
<keyword evidence="3" id="KW-0472">Membrane</keyword>
<evidence type="ECO:0000256" key="3">
    <source>
        <dbReference type="SAM" id="Phobius"/>
    </source>
</evidence>
<keyword evidence="3" id="KW-1133">Transmembrane helix</keyword>
<reference evidence="6" key="1">
    <citation type="journal article" date="2023" name="Insect Mol. Biol.">
        <title>Genome sequencing provides insights into the evolution of gene families encoding plant cell wall-degrading enzymes in longhorned beetles.</title>
        <authorList>
            <person name="Shin N.R."/>
            <person name="Okamura Y."/>
            <person name="Kirsch R."/>
            <person name="Pauchet Y."/>
        </authorList>
    </citation>
    <scope>NUCLEOTIDE SEQUENCE</scope>
    <source>
        <strain evidence="6">MMC_N1</strain>
    </source>
</reference>
<evidence type="ECO:0000259" key="5">
    <source>
        <dbReference type="PROSITE" id="PS50853"/>
    </source>
</evidence>